<dbReference type="AlphaFoldDB" id="A0A678THU3"/>
<accession>A0A678THU3</accession>
<organism evidence="1">
    <name type="scientific">Saccharum spontaneum</name>
    <name type="common">Wild sugarcane</name>
    <dbReference type="NCBI Taxonomy" id="62335"/>
    <lineage>
        <taxon>Eukaryota</taxon>
        <taxon>Viridiplantae</taxon>
        <taxon>Streptophyta</taxon>
        <taxon>Embryophyta</taxon>
        <taxon>Tracheophyta</taxon>
        <taxon>Spermatophyta</taxon>
        <taxon>Magnoliopsida</taxon>
        <taxon>Liliopsida</taxon>
        <taxon>Poales</taxon>
        <taxon>Poaceae</taxon>
        <taxon>PACMAD clade</taxon>
        <taxon>Panicoideae</taxon>
        <taxon>Andropogonodae</taxon>
        <taxon>Andropogoneae</taxon>
        <taxon>Saccharinae</taxon>
        <taxon>Saccharum</taxon>
        <taxon>Saccharum officinarum species complex</taxon>
    </lineage>
</organism>
<protein>
    <submittedName>
        <fullName evidence="1">Uncharacterized protein</fullName>
    </submittedName>
</protein>
<reference evidence="1" key="1">
    <citation type="submission" date="2018-04" db="EMBL/GenBank/DDBJ databases">
        <title>Comparative Analysis of Homologous Sequences of Saccharum officinarum and Saccharum spontaneum Reveals Independent Polyploidization Events.</title>
        <authorList>
            <person name="Sharma A."/>
            <person name="Song J."/>
            <person name="Lin Q."/>
            <person name="Singh R."/>
            <person name="Ramos N."/>
            <person name="Wang K."/>
            <person name="Zhang J."/>
            <person name="Ming R."/>
            <person name="Yu Q."/>
        </authorList>
    </citation>
    <scope>NUCLEOTIDE SEQUENCE</scope>
</reference>
<proteinExistence type="predicted"/>
<dbReference type="EMBL" id="MH182540">
    <property type="protein sequence ID" value="AWA44906.1"/>
    <property type="molecule type" value="Genomic_DNA"/>
</dbReference>
<sequence length="37" mass="4029">MAAPGTLFYAIGPWRPVFNMLPFRKGGLEPSSHLGVL</sequence>
<gene>
    <name evidence="1" type="ORF">SS16G14_000013</name>
</gene>
<evidence type="ECO:0000313" key="1">
    <source>
        <dbReference type="EMBL" id="AWA44906.1"/>
    </source>
</evidence>
<name>A0A678THU3_SACSP</name>